<dbReference type="AlphaFoldDB" id="A0A0M9GB06"/>
<accession>A0A0M9GB06</accession>
<dbReference type="OMA" id="HQGVKAM"/>
<feature type="compositionally biased region" description="Basic and acidic residues" evidence="1">
    <location>
        <begin position="43"/>
        <end position="53"/>
    </location>
</feature>
<feature type="compositionally biased region" description="Basic and acidic residues" evidence="1">
    <location>
        <begin position="20"/>
        <end position="30"/>
    </location>
</feature>
<evidence type="ECO:0000313" key="3">
    <source>
        <dbReference type="Proteomes" id="UP000037923"/>
    </source>
</evidence>
<protein>
    <submittedName>
        <fullName evidence="2">Putative phosphatidylcholine:ceramide cholinephosphotransferase 2</fullName>
    </submittedName>
</protein>
<name>A0A0M9GB06_LEPPY</name>
<keyword evidence="3" id="KW-1185">Reference proteome</keyword>
<gene>
    <name evidence="2" type="ORF">ABB37_00730</name>
</gene>
<sequence>MQSSPDKYQSVKAIQVNRARIKERIQEKHRQQSQQARQGRLSGLRDTDSHGEVSSDEQPAPWPISARGSSSPTGPVPTFTSASFSPAMCVNADGTLMMQVVQDWSDIGHEFGVNIHDTEVMDCLLALEDEIRHEQLFHFYDQTNRNEWEEYYNSLTS</sequence>
<evidence type="ECO:0000256" key="1">
    <source>
        <dbReference type="SAM" id="MobiDB-lite"/>
    </source>
</evidence>
<dbReference type="OrthoDB" id="271768at2759"/>
<evidence type="ECO:0000313" key="2">
    <source>
        <dbReference type="EMBL" id="KPA86613.1"/>
    </source>
</evidence>
<feature type="region of interest" description="Disordered" evidence="1">
    <location>
        <begin position="1"/>
        <end position="78"/>
    </location>
</feature>
<dbReference type="Proteomes" id="UP000037923">
    <property type="component" value="Unassembled WGS sequence"/>
</dbReference>
<comment type="caution">
    <text evidence="2">The sequence shown here is derived from an EMBL/GenBank/DDBJ whole genome shotgun (WGS) entry which is preliminary data.</text>
</comment>
<proteinExistence type="predicted"/>
<feature type="compositionally biased region" description="Polar residues" evidence="1">
    <location>
        <begin position="67"/>
        <end position="78"/>
    </location>
</feature>
<dbReference type="GeneID" id="26901027"/>
<dbReference type="VEuPathDB" id="TriTrypDB:LpyrH10_01_7300"/>
<dbReference type="GO" id="GO:0016740">
    <property type="term" value="F:transferase activity"/>
    <property type="evidence" value="ECO:0007669"/>
    <property type="project" value="UniProtKB-KW"/>
</dbReference>
<keyword evidence="2" id="KW-0808">Transferase</keyword>
<reference evidence="2 3" key="1">
    <citation type="submission" date="2015-07" db="EMBL/GenBank/DDBJ databases">
        <title>High-quality genome of monoxenous trypanosomatid Leptomonas pyrrhocoris.</title>
        <authorList>
            <person name="Flegontov P."/>
            <person name="Butenko A."/>
            <person name="Firsov S."/>
            <person name="Vlcek C."/>
            <person name="Logacheva M.D."/>
            <person name="Field M."/>
            <person name="Filatov D."/>
            <person name="Flegontova O."/>
            <person name="Gerasimov E."/>
            <person name="Jackson A.P."/>
            <person name="Kelly S."/>
            <person name="Opperdoes F."/>
            <person name="O'Reilly A."/>
            <person name="Votypka J."/>
            <person name="Yurchenko V."/>
            <person name="Lukes J."/>
        </authorList>
    </citation>
    <scope>NUCLEOTIDE SEQUENCE [LARGE SCALE GENOMIC DNA]</scope>
    <source>
        <strain evidence="2">H10</strain>
    </source>
</reference>
<dbReference type="RefSeq" id="XP_015665052.1">
    <property type="nucleotide sequence ID" value="XM_015797044.1"/>
</dbReference>
<organism evidence="2 3">
    <name type="scientific">Leptomonas pyrrhocoris</name>
    <name type="common">Firebug parasite</name>
    <dbReference type="NCBI Taxonomy" id="157538"/>
    <lineage>
        <taxon>Eukaryota</taxon>
        <taxon>Discoba</taxon>
        <taxon>Euglenozoa</taxon>
        <taxon>Kinetoplastea</taxon>
        <taxon>Metakinetoplastina</taxon>
        <taxon>Trypanosomatida</taxon>
        <taxon>Trypanosomatidae</taxon>
        <taxon>Leishmaniinae</taxon>
        <taxon>Leptomonas</taxon>
    </lineage>
</organism>
<dbReference type="EMBL" id="LGTL01000001">
    <property type="protein sequence ID" value="KPA86613.1"/>
    <property type="molecule type" value="Genomic_DNA"/>
</dbReference>